<feature type="region of interest" description="Disordered" evidence="1">
    <location>
        <begin position="470"/>
        <end position="542"/>
    </location>
</feature>
<evidence type="ECO:0000313" key="3">
    <source>
        <dbReference type="Proteomes" id="UP000231791"/>
    </source>
</evidence>
<feature type="compositionally biased region" description="Polar residues" evidence="1">
    <location>
        <begin position="298"/>
        <end position="318"/>
    </location>
</feature>
<dbReference type="Proteomes" id="UP000231791">
    <property type="component" value="Chromosome"/>
</dbReference>
<dbReference type="AlphaFoldDB" id="A0A2K8PU62"/>
<dbReference type="KEGG" id="slx:SLAV_37150"/>
<keyword evidence="3" id="KW-1185">Reference proteome</keyword>
<sequence>MVGVPLPHVDAGPVGPRRTSSARKASTKAGGATLIGADAVPGFPLYPVPLGRTAPASGPVIVWLNGAHGGGQDDDGCTRAATDPGFTGARRRKDRALPEWPACSVHDQALPVLLFHFVPAEVETRPLGEPGSPAYVWASSRPNAGRWAQRARISWFTRRLSTEYRAQDRRYRFGTADSGGHASRCIRPPYLASATSRRSRNFVMTVNAAPAVRGYRCWVPYHGNPCPPRVCTTPARWCSFLPHGPGFRSGEHHRDRSMWCGSFRGWPDGGATRFVHPRRGTPAERRSRGRRPCAQVSGRRSQTSEKASPCSRVTTPHGQPSVIRRQSHVTTHGPAVRPHPGQRMVSAVHTPGAGRPWRRKRPVYRTCQGSTGGVTGTAPGGLAAARVVNSAIRSGSRDSPASVGGTDTPSAVLGATPYRGAAAAVGGLRAAYQGRRARPTAARRAAAGGLTLPASRWWTVVRRMRWSRRSRSLADNRAVPPRRAGSRAVRRPRTAVAASASAGEGRHSPTARSCRARPVSRDRARVNSRPGPPGPEASTDRW</sequence>
<organism evidence="2 3">
    <name type="scientific">Streptomyces lavendulae subsp. lavendulae</name>
    <dbReference type="NCBI Taxonomy" id="58340"/>
    <lineage>
        <taxon>Bacteria</taxon>
        <taxon>Bacillati</taxon>
        <taxon>Actinomycetota</taxon>
        <taxon>Actinomycetes</taxon>
        <taxon>Kitasatosporales</taxon>
        <taxon>Streptomycetaceae</taxon>
        <taxon>Streptomyces</taxon>
    </lineage>
</organism>
<dbReference type="EMBL" id="CP024985">
    <property type="protein sequence ID" value="ATZ29195.1"/>
    <property type="molecule type" value="Genomic_DNA"/>
</dbReference>
<protein>
    <submittedName>
        <fullName evidence="2">Uncharacterized protein</fullName>
    </submittedName>
</protein>
<proteinExistence type="predicted"/>
<evidence type="ECO:0000256" key="1">
    <source>
        <dbReference type="SAM" id="MobiDB-lite"/>
    </source>
</evidence>
<evidence type="ECO:0000313" key="2">
    <source>
        <dbReference type="EMBL" id="ATZ29195.1"/>
    </source>
</evidence>
<feature type="region of interest" description="Disordered" evidence="1">
    <location>
        <begin position="1"/>
        <end position="29"/>
    </location>
</feature>
<gene>
    <name evidence="2" type="ORF">SLAV_37150</name>
</gene>
<reference evidence="2 3" key="1">
    <citation type="submission" date="2017-11" db="EMBL/GenBank/DDBJ databases">
        <title>Complete genome sequence of Streptomyces lavendulae subsp. lavendulae CCM 3239 (formerly 'Streptomyces aureofaciens CCM 3239'), the producer of the angucycline-type antibiotic auricin.</title>
        <authorList>
            <person name="Busche T."/>
            <person name="Novakova R."/>
            <person name="Al'Dilaimi A."/>
            <person name="Homerova D."/>
            <person name="Feckova L."/>
            <person name="Rezuchova B."/>
            <person name="Mingyar E."/>
            <person name="Csolleiova D."/>
            <person name="Bekeova C."/>
            <person name="Winkler A."/>
            <person name="Sevcikova B."/>
            <person name="Kalinowski J."/>
            <person name="Kormanec J."/>
            <person name="Ruckert C."/>
        </authorList>
    </citation>
    <scope>NUCLEOTIDE SEQUENCE [LARGE SCALE GENOMIC DNA]</scope>
    <source>
        <strain evidence="2 3">CCM 3239</strain>
    </source>
</reference>
<feature type="compositionally biased region" description="Basic residues" evidence="1">
    <location>
        <begin position="484"/>
        <end position="493"/>
    </location>
</feature>
<name>A0A2K8PU62_STRLA</name>
<feature type="region of interest" description="Disordered" evidence="1">
    <location>
        <begin position="271"/>
        <end position="358"/>
    </location>
</feature>
<accession>A0A2K8PU62</accession>